<evidence type="ECO:0000259" key="4">
    <source>
        <dbReference type="PROSITE" id="PS50853"/>
    </source>
</evidence>
<dbReference type="SMART" id="SM00060">
    <property type="entry name" value="FN3"/>
    <property type="match status" value="5"/>
</dbReference>
<feature type="region of interest" description="Disordered" evidence="1">
    <location>
        <begin position="1238"/>
        <end position="1260"/>
    </location>
</feature>
<dbReference type="GO" id="GO:0007616">
    <property type="term" value="P:long-term memory"/>
    <property type="evidence" value="ECO:0007669"/>
    <property type="project" value="EnsemblMetazoa"/>
</dbReference>
<dbReference type="KEGG" id="der:6550496"/>
<dbReference type="OMA" id="NLTYCQR"/>
<dbReference type="GO" id="GO:0007472">
    <property type="term" value="P:wing disc morphogenesis"/>
    <property type="evidence" value="ECO:0007669"/>
    <property type="project" value="EnsemblMetazoa"/>
</dbReference>
<feature type="domain" description="Fibronectin type-III" evidence="4">
    <location>
        <begin position="635"/>
        <end position="735"/>
    </location>
</feature>
<dbReference type="GO" id="GO:0007298">
    <property type="term" value="P:border follicle cell migration"/>
    <property type="evidence" value="ECO:0007669"/>
    <property type="project" value="EnsemblMetazoa"/>
</dbReference>
<dbReference type="EMBL" id="CH954180">
    <property type="protein sequence ID" value="EDV46738.1"/>
    <property type="molecule type" value="Genomic_DNA"/>
</dbReference>
<dbReference type="PANTHER" id="PTHR46957:SF3">
    <property type="entry name" value="CYTOKINE RECEPTOR"/>
    <property type="match status" value="1"/>
</dbReference>
<dbReference type="InterPro" id="IPR013783">
    <property type="entry name" value="Ig-like_fold"/>
</dbReference>
<dbReference type="GO" id="GO:0016324">
    <property type="term" value="C:apical plasma membrane"/>
    <property type="evidence" value="ECO:0007669"/>
    <property type="project" value="EnsemblMetazoa"/>
</dbReference>
<dbReference type="InterPro" id="IPR050713">
    <property type="entry name" value="RTP_Phos/Ushers"/>
</dbReference>
<dbReference type="PROSITE" id="PS50853">
    <property type="entry name" value="FN3"/>
    <property type="match status" value="4"/>
</dbReference>
<feature type="compositionally biased region" description="Basic and acidic residues" evidence="1">
    <location>
        <begin position="1034"/>
        <end position="1064"/>
    </location>
</feature>
<dbReference type="CDD" id="cd00063">
    <property type="entry name" value="FN3"/>
    <property type="match status" value="2"/>
</dbReference>
<dbReference type="GO" id="GO:0007442">
    <property type="term" value="P:hindgut morphogenesis"/>
    <property type="evidence" value="ECO:0007669"/>
    <property type="project" value="EnsemblMetazoa"/>
</dbReference>
<keyword evidence="2" id="KW-0812">Transmembrane</keyword>
<dbReference type="GO" id="GO:0071907">
    <property type="term" value="P:determination of digestive tract left/right asymmetry"/>
    <property type="evidence" value="ECO:0007669"/>
    <property type="project" value="EnsemblMetazoa"/>
</dbReference>
<feature type="region of interest" description="Disordered" evidence="1">
    <location>
        <begin position="989"/>
        <end position="1022"/>
    </location>
</feature>
<dbReference type="eggNOG" id="ENOG502QTMM">
    <property type="taxonomic scope" value="Eukaryota"/>
</dbReference>
<feature type="compositionally biased region" description="Basic and acidic residues" evidence="1">
    <location>
        <begin position="999"/>
        <end position="1009"/>
    </location>
</feature>
<dbReference type="GO" id="GO:0001745">
    <property type="term" value="P:compound eye morphogenesis"/>
    <property type="evidence" value="ECO:0007669"/>
    <property type="project" value="EnsemblMetazoa"/>
</dbReference>
<dbReference type="GO" id="GO:0008284">
    <property type="term" value="P:positive regulation of cell population proliferation"/>
    <property type="evidence" value="ECO:0007669"/>
    <property type="project" value="EnsemblMetazoa"/>
</dbReference>
<feature type="region of interest" description="Disordered" evidence="1">
    <location>
        <begin position="1034"/>
        <end position="1095"/>
    </location>
</feature>
<dbReference type="SUPFAM" id="SSF49265">
    <property type="entry name" value="Fibronectin type III"/>
    <property type="match status" value="4"/>
</dbReference>
<keyword evidence="6" id="KW-1185">Reference proteome</keyword>
<feature type="signal peptide" evidence="3">
    <location>
        <begin position="1"/>
        <end position="23"/>
    </location>
</feature>
<feature type="domain" description="Fibronectin type-III" evidence="4">
    <location>
        <begin position="537"/>
        <end position="631"/>
    </location>
</feature>
<dbReference type="GO" id="GO:0007424">
    <property type="term" value="P:open tracheal system development"/>
    <property type="evidence" value="ECO:0007669"/>
    <property type="project" value="EnsemblMetazoa"/>
</dbReference>
<organism evidence="5 6">
    <name type="scientific">Drosophila erecta</name>
    <name type="common">Fruit fly</name>
    <dbReference type="NCBI Taxonomy" id="7220"/>
    <lineage>
        <taxon>Eukaryota</taxon>
        <taxon>Metazoa</taxon>
        <taxon>Ecdysozoa</taxon>
        <taxon>Arthropoda</taxon>
        <taxon>Hexapoda</taxon>
        <taxon>Insecta</taxon>
        <taxon>Pterygota</taxon>
        <taxon>Neoptera</taxon>
        <taxon>Endopterygota</taxon>
        <taxon>Diptera</taxon>
        <taxon>Brachycera</taxon>
        <taxon>Muscomorpha</taxon>
        <taxon>Ephydroidea</taxon>
        <taxon>Drosophilidae</taxon>
        <taxon>Drosophila</taxon>
        <taxon>Sophophora</taxon>
    </lineage>
</organism>
<dbReference type="GO" id="GO:0046982">
    <property type="term" value="F:protein heterodimerization activity"/>
    <property type="evidence" value="ECO:0007669"/>
    <property type="project" value="EnsemblMetazoa"/>
</dbReference>
<dbReference type="GO" id="GO:0042246">
    <property type="term" value="P:tissue regeneration"/>
    <property type="evidence" value="ECO:0007669"/>
    <property type="project" value="EnsemblMetazoa"/>
</dbReference>
<feature type="domain" description="Fibronectin type-III" evidence="4">
    <location>
        <begin position="736"/>
        <end position="829"/>
    </location>
</feature>
<dbReference type="PhylomeDB" id="B3NVS3"/>
<dbReference type="GO" id="GO:0097678">
    <property type="term" value="F:SOCS family protein binding"/>
    <property type="evidence" value="ECO:0007669"/>
    <property type="project" value="EnsemblMetazoa"/>
</dbReference>
<dbReference type="InterPro" id="IPR003961">
    <property type="entry name" value="FN3_dom"/>
</dbReference>
<dbReference type="PANTHER" id="PTHR46957">
    <property type="entry name" value="CYTOKINE RECEPTOR"/>
    <property type="match status" value="1"/>
</dbReference>
<dbReference type="GO" id="GO:0045475">
    <property type="term" value="P:locomotor rhythm"/>
    <property type="evidence" value="ECO:0007669"/>
    <property type="project" value="EnsemblMetazoa"/>
</dbReference>
<dbReference type="GO" id="GO:1990782">
    <property type="term" value="F:protein tyrosine kinase binding"/>
    <property type="evidence" value="ECO:0007669"/>
    <property type="project" value="EnsemblMetazoa"/>
</dbReference>
<dbReference type="GO" id="GO:0007259">
    <property type="term" value="P:cell surface receptor signaling pathway via JAK-STAT"/>
    <property type="evidence" value="ECO:0007669"/>
    <property type="project" value="EnsemblMetazoa"/>
</dbReference>
<dbReference type="GO" id="GO:0097677">
    <property type="term" value="F:STAT family protein binding"/>
    <property type="evidence" value="ECO:0007669"/>
    <property type="project" value="EnsemblMetazoa"/>
</dbReference>
<evidence type="ECO:0000256" key="2">
    <source>
        <dbReference type="SAM" id="Phobius"/>
    </source>
</evidence>
<feature type="domain" description="Fibronectin type-III" evidence="4">
    <location>
        <begin position="227"/>
        <end position="327"/>
    </location>
</feature>
<name>B3NVS3_DROER</name>
<gene>
    <name evidence="5" type="primary">Dere\GG18033</name>
    <name evidence="5" type="synonym">dere_GLEANR_2909</name>
    <name evidence="5" type="synonym">GG18033</name>
    <name evidence="5" type="ORF">Dere_GG18033</name>
</gene>
<evidence type="ECO:0000256" key="3">
    <source>
        <dbReference type="SAM" id="SignalP"/>
    </source>
</evidence>
<keyword evidence="2" id="KW-0472">Membrane</keyword>
<feature type="region of interest" description="Disordered" evidence="1">
    <location>
        <begin position="1183"/>
        <end position="1208"/>
    </location>
</feature>
<dbReference type="FunFam" id="2.60.40.10:FF:003264">
    <property type="entry name" value="Cytokine receptor"/>
    <property type="match status" value="1"/>
</dbReference>
<dbReference type="InterPro" id="IPR036116">
    <property type="entry name" value="FN3_sf"/>
</dbReference>
<dbReference type="OrthoDB" id="6381660at2759"/>
<feature type="chain" id="PRO_5002795592" description="Fibronectin type-III domain-containing protein" evidence="3">
    <location>
        <begin position="24"/>
        <end position="1283"/>
    </location>
</feature>
<dbReference type="Proteomes" id="UP000008711">
    <property type="component" value="Unassembled WGS sequence"/>
</dbReference>
<sequence length="1283" mass="142483">MEAQVQLVLLLMLLAGCQGGANAILDPGWVIPSKVEQLIGGDFNLNCTLNKDYFSGKSADDCPVEKLYFTGGGRVYRDAKHIRILNNTTILFSDTNAMEQENDYHCMCDEYVINKSKVYVGTKPLLVRDFNCLDYDFQFMVCNFTQPPNTVITKYNISYNTNNDWRYSNTLDCNFDSAPVVTCNLTDDNYKRFSETFYFRLSIANALGHETQPITINHFERLVPARPGQNLTLLNRTESSVCLSWEMPRRSNYNRGLVWQVRVTPQNFEPITRPSWRNQTLTIKDTLCLTELPFAGYNYTLRVRVRANQNNTLWSEPMIYAFATAPAPPRRPPRVTYGSFYVYSSEKAMRFYWEPLEEHELNGQDFRYSITEYRINGTAVDPGLIKVESNSAMIDHWSMSAVHHFLIRSSNSQGLSVNATPMTIGPISNRDFKVREPRNIRSVYHPTNKSYTLSWDPPSDQQELQNYTVFWCVPKPGLQSECEGSIRFAEVASGLHQFTTAPDQLLTLHMAVSANYHSHNTGLHWAICSSDKKDDLAKMEPSIDVATSTSLTVSWSERVCAVILAGYNLTYCQRSAGRPDNCTTVTIDRYTNKHVIQNLVPYTDYSVKMLMYSDSRVSKYSDELVNRTGEAAPSQPRELQLVRVTSASVELAWKPPLLANGVVRAYEGTFRSLHDNVTETFRVSASADELVNNEKPISYRLGNLTAFTQYEVSVRARTVYPSEPSNVILFSTAIGVPSPPKLYVINNPDQSSRLDWEPPRTPAGRIDFYEISLRDNNASCLTSKILPGRNLSYVMATPRCTSHNPFQLAVRAINVEPHPQFDGTDTAEGAVLLKSATGQGCEASTDALGEDERLQFEAYAANMTAYRLYRSDWGIYGFICTPDTHSVKAMYQTIEVTVAILVLGVIFYLVYKKYRKMSDIDLVLPQGIMETWKKPMDMGGLGLGLGPDSSVSGGIVCTRVDDSPPYTPQDLPHDFSSCGSESSKLLLRTASSSGGGGCVDRDGYDDNHETGPISAAGPPTSYLAMRHGLLVQNDRERERERELEREREQQQQQQRDSDMDREQRSTNGYIKPTQMKNWGGNGPSDNGHTFPVPSTAMPTLMAQPLSQIPLNGYVPVPIPQARHNPAPVQPFGSPPVPSAATAAAAASTFFPPAHLLNMDNYVQASDLHKLKPLVAAPLSQAGGSAFTGSSPAASPPERQLPPVGATNPAAPTLKMADIGYTTMEQLQRTGLIKPPLAATVGSPTHAAGGTPGAGNQHSRLQPQINGYVTPQDLNAMAHNRHVL</sequence>
<keyword evidence="2" id="KW-1133">Transmembrane helix</keyword>
<dbReference type="GO" id="GO:0004896">
    <property type="term" value="F:cytokine receptor activity"/>
    <property type="evidence" value="ECO:0007669"/>
    <property type="project" value="EnsemblMetazoa"/>
</dbReference>
<protein>
    <recommendedName>
        <fullName evidence="4">Fibronectin type-III domain-containing protein</fullName>
    </recommendedName>
</protein>
<dbReference type="Pfam" id="PF00041">
    <property type="entry name" value="fn3"/>
    <property type="match status" value="2"/>
</dbReference>
<dbReference type="HOGENOM" id="CLU_260365_0_0_1"/>
<feature type="transmembrane region" description="Helical" evidence="2">
    <location>
        <begin position="889"/>
        <end position="911"/>
    </location>
</feature>
<evidence type="ECO:0000256" key="1">
    <source>
        <dbReference type="SAM" id="MobiDB-lite"/>
    </source>
</evidence>
<evidence type="ECO:0000313" key="6">
    <source>
        <dbReference type="Proteomes" id="UP000008711"/>
    </source>
</evidence>
<reference evidence="5 6" key="1">
    <citation type="journal article" date="2007" name="Nature">
        <title>Evolution of genes and genomes on the Drosophila phylogeny.</title>
        <authorList>
            <consortium name="Drosophila 12 Genomes Consortium"/>
            <person name="Clark A.G."/>
            <person name="Eisen M.B."/>
            <person name="Smith D.R."/>
            <person name="Bergman C.M."/>
            <person name="Oliver B."/>
            <person name="Markow T.A."/>
            <person name="Kaufman T.C."/>
            <person name="Kellis M."/>
            <person name="Gelbart W."/>
            <person name="Iyer V.N."/>
            <person name="Pollard D.A."/>
            <person name="Sackton T.B."/>
            <person name="Larracuente A.M."/>
            <person name="Singh N.D."/>
            <person name="Abad J.P."/>
            <person name="Abt D.N."/>
            <person name="Adryan B."/>
            <person name="Aguade M."/>
            <person name="Akashi H."/>
            <person name="Anderson W.W."/>
            <person name="Aquadro C.F."/>
            <person name="Ardell D.H."/>
            <person name="Arguello R."/>
            <person name="Artieri C.G."/>
            <person name="Barbash D.A."/>
            <person name="Barker D."/>
            <person name="Barsanti P."/>
            <person name="Batterham P."/>
            <person name="Batzoglou S."/>
            <person name="Begun D."/>
            <person name="Bhutkar A."/>
            <person name="Blanco E."/>
            <person name="Bosak S.A."/>
            <person name="Bradley R.K."/>
            <person name="Brand A.D."/>
            <person name="Brent M.R."/>
            <person name="Brooks A.N."/>
            <person name="Brown R.H."/>
            <person name="Butlin R.K."/>
            <person name="Caggese C."/>
            <person name="Calvi B.R."/>
            <person name="Bernardo de Carvalho A."/>
            <person name="Caspi A."/>
            <person name="Castrezana S."/>
            <person name="Celniker S.E."/>
            <person name="Chang J.L."/>
            <person name="Chapple C."/>
            <person name="Chatterji S."/>
            <person name="Chinwalla A."/>
            <person name="Civetta A."/>
            <person name="Clifton S.W."/>
            <person name="Comeron J.M."/>
            <person name="Costello J.C."/>
            <person name="Coyne J.A."/>
            <person name="Daub J."/>
            <person name="David R.G."/>
            <person name="Delcher A.L."/>
            <person name="Delehaunty K."/>
            <person name="Do C.B."/>
            <person name="Ebling H."/>
            <person name="Edwards K."/>
            <person name="Eickbush T."/>
            <person name="Evans J.D."/>
            <person name="Filipski A."/>
            <person name="Findeiss S."/>
            <person name="Freyhult E."/>
            <person name="Fulton L."/>
            <person name="Fulton R."/>
            <person name="Garcia A.C."/>
            <person name="Gardiner A."/>
            <person name="Garfield D.A."/>
            <person name="Garvin B.E."/>
            <person name="Gibson G."/>
            <person name="Gilbert D."/>
            <person name="Gnerre S."/>
            <person name="Godfrey J."/>
            <person name="Good R."/>
            <person name="Gotea V."/>
            <person name="Gravely B."/>
            <person name="Greenberg A.J."/>
            <person name="Griffiths-Jones S."/>
            <person name="Gross S."/>
            <person name="Guigo R."/>
            <person name="Gustafson E.A."/>
            <person name="Haerty W."/>
            <person name="Hahn M.W."/>
            <person name="Halligan D.L."/>
            <person name="Halpern A.L."/>
            <person name="Halter G.M."/>
            <person name="Han M.V."/>
            <person name="Heger A."/>
            <person name="Hillier L."/>
            <person name="Hinrichs A.S."/>
            <person name="Holmes I."/>
            <person name="Hoskins R.A."/>
            <person name="Hubisz M.J."/>
            <person name="Hultmark D."/>
            <person name="Huntley M.A."/>
            <person name="Jaffe D.B."/>
            <person name="Jagadeeshan S."/>
            <person name="Jeck W.R."/>
            <person name="Johnson J."/>
            <person name="Jones C.D."/>
            <person name="Jordan W.C."/>
            <person name="Karpen G.H."/>
            <person name="Kataoka E."/>
            <person name="Keightley P.D."/>
            <person name="Kheradpour P."/>
            <person name="Kirkness E.F."/>
            <person name="Koerich L.B."/>
            <person name="Kristiansen K."/>
            <person name="Kudrna D."/>
            <person name="Kulathinal R.J."/>
            <person name="Kumar S."/>
            <person name="Kwok R."/>
            <person name="Lander E."/>
            <person name="Langley C.H."/>
            <person name="Lapoint R."/>
            <person name="Lazzaro B.P."/>
            <person name="Lee S.J."/>
            <person name="Levesque L."/>
            <person name="Li R."/>
            <person name="Lin C.F."/>
            <person name="Lin M.F."/>
            <person name="Lindblad-Toh K."/>
            <person name="Llopart A."/>
            <person name="Long M."/>
            <person name="Low L."/>
            <person name="Lozovsky E."/>
            <person name="Lu J."/>
            <person name="Luo M."/>
            <person name="Machado C.A."/>
            <person name="Makalowski W."/>
            <person name="Marzo M."/>
            <person name="Matsuda M."/>
            <person name="Matzkin L."/>
            <person name="McAllister B."/>
            <person name="McBride C.S."/>
            <person name="McKernan B."/>
            <person name="McKernan K."/>
            <person name="Mendez-Lago M."/>
            <person name="Minx P."/>
            <person name="Mollenhauer M.U."/>
            <person name="Montooth K."/>
            <person name="Mount S.M."/>
            <person name="Mu X."/>
            <person name="Myers E."/>
            <person name="Negre B."/>
            <person name="Newfeld S."/>
            <person name="Nielsen R."/>
            <person name="Noor M.A."/>
            <person name="O'Grady P."/>
            <person name="Pachter L."/>
            <person name="Papaceit M."/>
            <person name="Parisi M.J."/>
            <person name="Parisi M."/>
            <person name="Parts L."/>
            <person name="Pedersen J.S."/>
            <person name="Pesole G."/>
            <person name="Phillippy A.M."/>
            <person name="Ponting C.P."/>
            <person name="Pop M."/>
            <person name="Porcelli D."/>
            <person name="Powell J.R."/>
            <person name="Prohaska S."/>
            <person name="Pruitt K."/>
            <person name="Puig M."/>
            <person name="Quesneville H."/>
            <person name="Ram K.R."/>
            <person name="Rand D."/>
            <person name="Rasmussen M.D."/>
            <person name="Reed L.K."/>
            <person name="Reenan R."/>
            <person name="Reily A."/>
            <person name="Remington K.A."/>
            <person name="Rieger T.T."/>
            <person name="Ritchie M.G."/>
            <person name="Robin C."/>
            <person name="Rogers Y.H."/>
            <person name="Rohde C."/>
            <person name="Rozas J."/>
            <person name="Rubenfield M.J."/>
            <person name="Ruiz A."/>
            <person name="Russo S."/>
            <person name="Salzberg S.L."/>
            <person name="Sanchez-Gracia A."/>
            <person name="Saranga D.J."/>
            <person name="Sato H."/>
            <person name="Schaeffer S.W."/>
            <person name="Schatz M.C."/>
            <person name="Schlenke T."/>
            <person name="Schwartz R."/>
            <person name="Segarra C."/>
            <person name="Singh R.S."/>
            <person name="Sirot L."/>
            <person name="Sirota M."/>
            <person name="Sisneros N.B."/>
            <person name="Smith C.D."/>
            <person name="Smith T.F."/>
            <person name="Spieth J."/>
            <person name="Stage D.E."/>
            <person name="Stark A."/>
            <person name="Stephan W."/>
            <person name="Strausberg R.L."/>
            <person name="Strempel S."/>
            <person name="Sturgill D."/>
            <person name="Sutton G."/>
            <person name="Sutton G.G."/>
            <person name="Tao W."/>
            <person name="Teichmann S."/>
            <person name="Tobari Y.N."/>
            <person name="Tomimura Y."/>
            <person name="Tsolas J.M."/>
            <person name="Valente V.L."/>
            <person name="Venter E."/>
            <person name="Venter J.C."/>
            <person name="Vicario S."/>
            <person name="Vieira F.G."/>
            <person name="Vilella A.J."/>
            <person name="Villasante A."/>
            <person name="Walenz B."/>
            <person name="Wang J."/>
            <person name="Wasserman M."/>
            <person name="Watts T."/>
            <person name="Wilson D."/>
            <person name="Wilson R.K."/>
            <person name="Wing R.A."/>
            <person name="Wolfner M.F."/>
            <person name="Wong A."/>
            <person name="Wong G.K."/>
            <person name="Wu C.I."/>
            <person name="Wu G."/>
            <person name="Yamamoto D."/>
            <person name="Yang H.P."/>
            <person name="Yang S.P."/>
            <person name="Yorke J.A."/>
            <person name="Yoshida K."/>
            <person name="Zdobnov E."/>
            <person name="Zhang P."/>
            <person name="Zhang Y."/>
            <person name="Zimin A.V."/>
            <person name="Baldwin J."/>
            <person name="Abdouelleil A."/>
            <person name="Abdulkadir J."/>
            <person name="Abebe A."/>
            <person name="Abera B."/>
            <person name="Abreu J."/>
            <person name="Acer S.C."/>
            <person name="Aftuck L."/>
            <person name="Alexander A."/>
            <person name="An P."/>
            <person name="Anderson E."/>
            <person name="Anderson S."/>
            <person name="Arachi H."/>
            <person name="Azer M."/>
            <person name="Bachantsang P."/>
            <person name="Barry A."/>
            <person name="Bayul T."/>
            <person name="Berlin A."/>
            <person name="Bessette D."/>
            <person name="Bloom T."/>
            <person name="Blye J."/>
            <person name="Boguslavskiy L."/>
            <person name="Bonnet C."/>
            <person name="Boukhgalter B."/>
            <person name="Bourzgui I."/>
            <person name="Brown A."/>
            <person name="Cahill P."/>
            <person name="Channer S."/>
            <person name="Cheshatsang Y."/>
            <person name="Chuda L."/>
            <person name="Citroen M."/>
            <person name="Collymore A."/>
            <person name="Cooke P."/>
            <person name="Costello M."/>
            <person name="D'Aco K."/>
            <person name="Daza R."/>
            <person name="De Haan G."/>
            <person name="DeGray S."/>
            <person name="DeMaso C."/>
            <person name="Dhargay N."/>
            <person name="Dooley K."/>
            <person name="Dooley E."/>
            <person name="Doricent M."/>
            <person name="Dorje P."/>
            <person name="Dorjee K."/>
            <person name="Dupes A."/>
            <person name="Elong R."/>
            <person name="Falk J."/>
            <person name="Farina A."/>
            <person name="Faro S."/>
            <person name="Ferguson D."/>
            <person name="Fisher S."/>
            <person name="Foley C.D."/>
            <person name="Franke A."/>
            <person name="Friedrich D."/>
            <person name="Gadbois L."/>
            <person name="Gearin G."/>
            <person name="Gearin C.R."/>
            <person name="Giannoukos G."/>
            <person name="Goode T."/>
            <person name="Graham J."/>
            <person name="Grandbois E."/>
            <person name="Grewal S."/>
            <person name="Gyaltsen K."/>
            <person name="Hafez N."/>
            <person name="Hagos B."/>
            <person name="Hall J."/>
            <person name="Henson C."/>
            <person name="Hollinger A."/>
            <person name="Honan T."/>
            <person name="Huard M.D."/>
            <person name="Hughes L."/>
            <person name="Hurhula B."/>
            <person name="Husby M.E."/>
            <person name="Kamat A."/>
            <person name="Kanga B."/>
            <person name="Kashin S."/>
            <person name="Khazanovich D."/>
            <person name="Kisner P."/>
            <person name="Lance K."/>
            <person name="Lara M."/>
            <person name="Lee W."/>
            <person name="Lennon N."/>
            <person name="Letendre F."/>
            <person name="LeVine R."/>
            <person name="Lipovsky A."/>
            <person name="Liu X."/>
            <person name="Liu J."/>
            <person name="Liu S."/>
            <person name="Lokyitsang T."/>
            <person name="Lokyitsang Y."/>
            <person name="Lubonja R."/>
            <person name="Lui A."/>
            <person name="MacDonald P."/>
            <person name="Magnisalis V."/>
            <person name="Maru K."/>
            <person name="Matthews C."/>
            <person name="McCusker W."/>
            <person name="McDonough S."/>
            <person name="Mehta T."/>
            <person name="Meldrim J."/>
            <person name="Meneus L."/>
            <person name="Mihai O."/>
            <person name="Mihalev A."/>
            <person name="Mihova T."/>
            <person name="Mittelman R."/>
            <person name="Mlenga V."/>
            <person name="Montmayeur A."/>
            <person name="Mulrain L."/>
            <person name="Navidi A."/>
            <person name="Naylor J."/>
            <person name="Negash T."/>
            <person name="Nguyen T."/>
            <person name="Nguyen N."/>
            <person name="Nicol R."/>
            <person name="Norbu C."/>
            <person name="Norbu N."/>
            <person name="Novod N."/>
            <person name="O'Neill B."/>
            <person name="Osman S."/>
            <person name="Markiewicz E."/>
            <person name="Oyono O.L."/>
            <person name="Patti C."/>
            <person name="Phunkhang P."/>
            <person name="Pierre F."/>
            <person name="Priest M."/>
            <person name="Raghuraman S."/>
            <person name="Rege F."/>
            <person name="Reyes R."/>
            <person name="Rise C."/>
            <person name="Rogov P."/>
            <person name="Ross K."/>
            <person name="Ryan E."/>
            <person name="Settipalli S."/>
            <person name="Shea T."/>
            <person name="Sherpa N."/>
            <person name="Shi L."/>
            <person name="Shih D."/>
            <person name="Sparrow T."/>
            <person name="Spaulding J."/>
            <person name="Stalker J."/>
            <person name="Stange-Thomann N."/>
            <person name="Stavropoulos S."/>
            <person name="Stone C."/>
            <person name="Strader C."/>
            <person name="Tesfaye S."/>
            <person name="Thomson T."/>
            <person name="Thoulutsang Y."/>
            <person name="Thoulutsang D."/>
            <person name="Topham K."/>
            <person name="Topping I."/>
            <person name="Tsamla T."/>
            <person name="Vassiliev H."/>
            <person name="Vo A."/>
            <person name="Wangchuk T."/>
            <person name="Wangdi T."/>
            <person name="Weiand M."/>
            <person name="Wilkinson J."/>
            <person name="Wilson A."/>
            <person name="Yadav S."/>
            <person name="Young G."/>
            <person name="Yu Q."/>
            <person name="Zembek L."/>
            <person name="Zhong D."/>
            <person name="Zimmer A."/>
            <person name="Zwirko Z."/>
            <person name="Jaffe D.B."/>
            <person name="Alvarez P."/>
            <person name="Brockman W."/>
            <person name="Butler J."/>
            <person name="Chin C."/>
            <person name="Gnerre S."/>
            <person name="Grabherr M."/>
            <person name="Kleber M."/>
            <person name="Mauceli E."/>
            <person name="MacCallum I."/>
        </authorList>
    </citation>
    <scope>NUCLEOTIDE SEQUENCE [LARGE SCALE GENOMIC DNA]</scope>
    <source>
        <strain evidence="5 6">TSC#14021-0224.01</strain>
    </source>
</reference>
<evidence type="ECO:0000313" key="5">
    <source>
        <dbReference type="EMBL" id="EDV46738.1"/>
    </source>
</evidence>
<dbReference type="Gene3D" id="2.60.40.10">
    <property type="entry name" value="Immunoglobulins"/>
    <property type="match status" value="4"/>
</dbReference>
<keyword evidence="3" id="KW-0732">Signal</keyword>
<reference evidence="5 6" key="2">
    <citation type="journal article" date="2008" name="Bioinformatics">
        <title>Assembly reconciliation.</title>
        <authorList>
            <person name="Zimin A.V."/>
            <person name="Smith D.R."/>
            <person name="Sutton G."/>
            <person name="Yorke J.A."/>
        </authorList>
    </citation>
    <scope>NUCLEOTIDE SEQUENCE [LARGE SCALE GENOMIC DNA]</scope>
    <source>
        <strain evidence="5 6">TSC#14021-0224.01</strain>
    </source>
</reference>
<accession>B3NVS3</accession>
<proteinExistence type="predicted"/>
<dbReference type="FunFam" id="2.60.40.10:FF:003645">
    <property type="entry name" value="Cytokine receptor"/>
    <property type="match status" value="1"/>
</dbReference>
<dbReference type="GO" id="GO:0007350">
    <property type="term" value="P:blastoderm segmentation"/>
    <property type="evidence" value="ECO:0007669"/>
    <property type="project" value="EnsemblMetazoa"/>
</dbReference>